<accession>A0A7K3M3Q1</accession>
<dbReference type="InterPro" id="IPR005084">
    <property type="entry name" value="CBM6"/>
</dbReference>
<reference evidence="4 5" key="1">
    <citation type="submission" date="2019-11" db="EMBL/GenBank/DDBJ databases">
        <authorList>
            <person name="Li X.-J."/>
            <person name="Feng X.-M."/>
        </authorList>
    </citation>
    <scope>NUCLEOTIDE SEQUENCE [LARGE SCALE GENOMIC DNA]</scope>
    <source>
        <strain evidence="4 5">XMNu-373</strain>
    </source>
</reference>
<keyword evidence="5" id="KW-1185">Reference proteome</keyword>
<evidence type="ECO:0000313" key="5">
    <source>
        <dbReference type="Proteomes" id="UP000460435"/>
    </source>
</evidence>
<dbReference type="InterPro" id="IPR039514">
    <property type="entry name" value="6GAL-like"/>
</dbReference>
<keyword evidence="1 2" id="KW-0732">Signal</keyword>
<dbReference type="InterPro" id="IPR039743">
    <property type="entry name" value="6GAL/EXGAL"/>
</dbReference>
<dbReference type="SMART" id="SM00606">
    <property type="entry name" value="CBD_IV"/>
    <property type="match status" value="1"/>
</dbReference>
<dbReference type="InterPro" id="IPR013780">
    <property type="entry name" value="Glyco_hydro_b"/>
</dbReference>
<organism evidence="4 5">
    <name type="scientific">Phytoactinopolyspora mesophila</name>
    <dbReference type="NCBI Taxonomy" id="2650750"/>
    <lineage>
        <taxon>Bacteria</taxon>
        <taxon>Bacillati</taxon>
        <taxon>Actinomycetota</taxon>
        <taxon>Actinomycetes</taxon>
        <taxon>Jiangellales</taxon>
        <taxon>Jiangellaceae</taxon>
        <taxon>Phytoactinopolyspora</taxon>
    </lineage>
</organism>
<dbReference type="InterPro" id="IPR006584">
    <property type="entry name" value="Cellulose-bd_IV"/>
</dbReference>
<feature type="signal peptide" evidence="2">
    <location>
        <begin position="1"/>
        <end position="24"/>
    </location>
</feature>
<dbReference type="PANTHER" id="PTHR42767">
    <property type="entry name" value="ENDO-BETA-1,6-GALACTANASE"/>
    <property type="match status" value="1"/>
</dbReference>
<gene>
    <name evidence="4" type="ORF">F7O44_08305</name>
</gene>
<dbReference type="SUPFAM" id="SSF51445">
    <property type="entry name" value="(Trans)glycosidases"/>
    <property type="match status" value="1"/>
</dbReference>
<dbReference type="Gene3D" id="2.60.120.260">
    <property type="entry name" value="Galactose-binding domain-like"/>
    <property type="match status" value="1"/>
</dbReference>
<proteinExistence type="predicted"/>
<dbReference type="GO" id="GO:0030246">
    <property type="term" value="F:carbohydrate binding"/>
    <property type="evidence" value="ECO:0007669"/>
    <property type="project" value="InterPro"/>
</dbReference>
<sequence length="687" mass="75181">MTSTFARALAVGSGLALVLGGALSQGPEVAASASPTDDLNAVDTGGSTSSAVIDWNDVRQEVDGFGGAFAFHKAGSIQRLGDPLSGQILDMIFNQEDGIGLDIVRVMVGDGSIDEWGDDIYDGPTETIMPEPGVFVWDDPDWEDVKDDFDAYQIWLMKEAKERGVDTVLASVWSPPAWMKENESATGGGPNRLRDDMYQEFADYLSEYVLGYKEHFDIDIGYISPTNEPDLSTGYSSSEWTPEELNVFVRDYLGPTFAERDVPAQIVVGEAVGFGEEWVRPALNDPQTVDFVDVVAAHAYTGLVDGETAPNPDRWTTSNELGKRIWQTEYMNNGAPRDRLFVNNTITDGLRYANLIGNMFDQVSLNAYFWWWPASNSGADGSNLIRLQNDGSPQGGNPTETGEIRVFKRYYAFGNYSRFLEPGYVMIGADARPVDDVLVTAYKDPETENFTVVAVNNGTDDHTIRFDLDGFPADVDAVVPYRTSASENLKKLDPVAVSDAEFTVALRGSSVTTFIPENFELPALPAMRDVFSTYPAEENDGQSPGLKVTDNPDGGSMITNIRHGTHLEYSNVNFADGSAAGFVEQMGELRMHARVAPMAGGTISVRLGDPRSGPVVGELEVPAADDPDACRRPWTGLCPDEWITVSTDIDTSSDGGAYGVHDMYLVFENHPRHNLRMFNLDYAEFSD</sequence>
<dbReference type="InterPro" id="IPR008979">
    <property type="entry name" value="Galactose-bd-like_sf"/>
</dbReference>
<evidence type="ECO:0000256" key="2">
    <source>
        <dbReference type="SAM" id="SignalP"/>
    </source>
</evidence>
<dbReference type="AlphaFoldDB" id="A0A7K3M3Q1"/>
<feature type="domain" description="CBM6" evidence="3">
    <location>
        <begin position="532"/>
        <end position="686"/>
    </location>
</feature>
<dbReference type="SUPFAM" id="SSF49785">
    <property type="entry name" value="Galactose-binding domain-like"/>
    <property type="match status" value="1"/>
</dbReference>
<dbReference type="Gene3D" id="3.20.20.80">
    <property type="entry name" value="Glycosidases"/>
    <property type="match status" value="1"/>
</dbReference>
<dbReference type="PROSITE" id="PS51175">
    <property type="entry name" value="CBM6"/>
    <property type="match status" value="1"/>
</dbReference>
<dbReference type="InterPro" id="IPR017853">
    <property type="entry name" value="GH"/>
</dbReference>
<protein>
    <submittedName>
        <fullName evidence="4">Carbohydrate-binding protein</fullName>
    </submittedName>
</protein>
<dbReference type="Gene3D" id="2.60.40.1180">
    <property type="entry name" value="Golgi alpha-mannosidase II"/>
    <property type="match status" value="1"/>
</dbReference>
<dbReference type="Pfam" id="PF03422">
    <property type="entry name" value="CBM_6"/>
    <property type="match status" value="1"/>
</dbReference>
<evidence type="ECO:0000313" key="4">
    <source>
        <dbReference type="EMBL" id="NDL57068.1"/>
    </source>
</evidence>
<evidence type="ECO:0000259" key="3">
    <source>
        <dbReference type="PROSITE" id="PS51175"/>
    </source>
</evidence>
<dbReference type="SUPFAM" id="SSF51011">
    <property type="entry name" value="Glycosyl hydrolase domain"/>
    <property type="match status" value="1"/>
</dbReference>
<comment type="caution">
    <text evidence="4">The sequence shown here is derived from an EMBL/GenBank/DDBJ whole genome shotgun (WGS) entry which is preliminary data.</text>
</comment>
<dbReference type="Pfam" id="PF14587">
    <property type="entry name" value="Glyco_hydr_30_2"/>
    <property type="match status" value="1"/>
</dbReference>
<dbReference type="EMBL" id="WLZY01000002">
    <property type="protein sequence ID" value="NDL57068.1"/>
    <property type="molecule type" value="Genomic_DNA"/>
</dbReference>
<dbReference type="Proteomes" id="UP000460435">
    <property type="component" value="Unassembled WGS sequence"/>
</dbReference>
<name>A0A7K3M3Q1_9ACTN</name>
<evidence type="ECO:0000256" key="1">
    <source>
        <dbReference type="ARBA" id="ARBA00022729"/>
    </source>
</evidence>
<dbReference type="RefSeq" id="WP_162449750.1">
    <property type="nucleotide sequence ID" value="NZ_WLZY01000002.1"/>
</dbReference>
<dbReference type="GO" id="GO:0004553">
    <property type="term" value="F:hydrolase activity, hydrolyzing O-glycosyl compounds"/>
    <property type="evidence" value="ECO:0007669"/>
    <property type="project" value="InterPro"/>
</dbReference>
<dbReference type="CDD" id="cd04084">
    <property type="entry name" value="CBM6_xylanase-like"/>
    <property type="match status" value="1"/>
</dbReference>
<feature type="chain" id="PRO_5039173908" evidence="2">
    <location>
        <begin position="25"/>
        <end position="687"/>
    </location>
</feature>
<dbReference type="PANTHER" id="PTHR42767:SF1">
    <property type="entry name" value="ENDO-BETA-1,6-GALACTANASE-LIKE DOMAIN-CONTAINING PROTEIN"/>
    <property type="match status" value="1"/>
</dbReference>